<dbReference type="AlphaFoldDB" id="A0A644YSX2"/>
<name>A0A644YSX2_9ZZZZ</name>
<reference evidence="1" key="1">
    <citation type="submission" date="2019-08" db="EMBL/GenBank/DDBJ databases">
        <authorList>
            <person name="Kucharzyk K."/>
            <person name="Murdoch R.W."/>
            <person name="Higgins S."/>
            <person name="Loffler F."/>
        </authorList>
    </citation>
    <scope>NUCLEOTIDE SEQUENCE</scope>
</reference>
<accession>A0A644YSX2</accession>
<evidence type="ECO:0008006" key="2">
    <source>
        <dbReference type="Google" id="ProtNLM"/>
    </source>
</evidence>
<gene>
    <name evidence="1" type="ORF">SDC9_78232</name>
</gene>
<protein>
    <recommendedName>
        <fullName evidence="2">Type IX secretion system membrane protein PorP/SprF</fullName>
    </recommendedName>
</protein>
<proteinExistence type="predicted"/>
<organism evidence="1">
    <name type="scientific">bioreactor metagenome</name>
    <dbReference type="NCBI Taxonomy" id="1076179"/>
    <lineage>
        <taxon>unclassified sequences</taxon>
        <taxon>metagenomes</taxon>
        <taxon>ecological metagenomes</taxon>
    </lineage>
</organism>
<comment type="caution">
    <text evidence="1">The sequence shown here is derived from an EMBL/GenBank/DDBJ whole genome shotgun (WGS) entry which is preliminary data.</text>
</comment>
<sequence length="300" mass="33591">MKKIFIITITIVLASAVRIQAQNDFQFSQFMFNELCYNPAVAATSNDINLSLLGRQQWVGFGGAPSTQSFNAYCNLEKIGGLGLNVLNDQLGYEHNLNARFSYARNFKLGDTTSFCLGISGGIASRSVDADELTFENPAEVIAPSDLENKTNGDFGVGLVFRTHGFTLMASSSHITQSLEKSDFYKVPRHYYLNMSYRFDLGNYWTLTPSFFARSSEFITQYDLHVRASYDNKFWFGVTYRWDESAILLAGVRITDYLGIGYAGDWITGPAASYSQTSHELMLISKIRGPKKKSPAPMMF</sequence>
<dbReference type="InterPro" id="IPR019861">
    <property type="entry name" value="PorP/SprF_Bacteroidetes"/>
</dbReference>
<evidence type="ECO:0000313" key="1">
    <source>
        <dbReference type="EMBL" id="MPM31675.1"/>
    </source>
</evidence>
<dbReference type="NCBIfam" id="TIGR03519">
    <property type="entry name" value="T9SS_PorP_fam"/>
    <property type="match status" value="1"/>
</dbReference>
<dbReference type="Pfam" id="PF11751">
    <property type="entry name" value="PorP_SprF"/>
    <property type="match status" value="1"/>
</dbReference>
<dbReference type="EMBL" id="VSSQ01006142">
    <property type="protein sequence ID" value="MPM31675.1"/>
    <property type="molecule type" value="Genomic_DNA"/>
</dbReference>